<evidence type="ECO:0000256" key="1">
    <source>
        <dbReference type="SAM" id="SignalP"/>
    </source>
</evidence>
<sequence>MTNAFKLSIMVIILLLSDFMYSHKIFKKDVSTEGTTIETPKCNSETLKDYMTRNINHSPSESKRAIQRAAEAGIGGTFSVICSKENFSYLVVTRLYCETQVKEVTCFAFIHE</sequence>
<keyword evidence="3" id="KW-1185">Reference proteome</keyword>
<reference evidence="4" key="1">
    <citation type="submission" date="2017-02" db="UniProtKB">
        <authorList>
            <consortium name="WormBaseParasite"/>
        </authorList>
    </citation>
    <scope>IDENTIFICATION</scope>
</reference>
<feature type="domain" description="Ground-like" evidence="2">
    <location>
        <begin position="40"/>
        <end position="109"/>
    </location>
</feature>
<proteinExistence type="predicted"/>
<dbReference type="InterPro" id="IPR007284">
    <property type="entry name" value="Ground-like_dom"/>
</dbReference>
<organism evidence="3 4">
    <name type="scientific">Parastrongyloides trichosuri</name>
    <name type="common">Possum-specific nematode worm</name>
    <dbReference type="NCBI Taxonomy" id="131310"/>
    <lineage>
        <taxon>Eukaryota</taxon>
        <taxon>Metazoa</taxon>
        <taxon>Ecdysozoa</taxon>
        <taxon>Nematoda</taxon>
        <taxon>Chromadorea</taxon>
        <taxon>Rhabditida</taxon>
        <taxon>Tylenchina</taxon>
        <taxon>Panagrolaimomorpha</taxon>
        <taxon>Strongyloidoidea</taxon>
        <taxon>Strongyloididae</taxon>
        <taxon>Parastrongyloides</taxon>
    </lineage>
</organism>
<accession>A0A0N4ZSX7</accession>
<dbReference type="AlphaFoldDB" id="A0A0N4ZSX7"/>
<dbReference type="Proteomes" id="UP000038045">
    <property type="component" value="Unplaced"/>
</dbReference>
<feature type="signal peptide" evidence="1">
    <location>
        <begin position="1"/>
        <end position="22"/>
    </location>
</feature>
<dbReference type="Pfam" id="PF04155">
    <property type="entry name" value="Ground-like"/>
    <property type="match status" value="1"/>
</dbReference>
<protein>
    <submittedName>
        <fullName evidence="4">Ground-like domain-containing protein</fullName>
    </submittedName>
</protein>
<keyword evidence="1" id="KW-0732">Signal</keyword>
<evidence type="ECO:0000313" key="4">
    <source>
        <dbReference type="WBParaSite" id="PTRK_0001160900.1"/>
    </source>
</evidence>
<feature type="chain" id="PRO_5005892185" evidence="1">
    <location>
        <begin position="23"/>
        <end position="112"/>
    </location>
</feature>
<evidence type="ECO:0000259" key="2">
    <source>
        <dbReference type="Pfam" id="PF04155"/>
    </source>
</evidence>
<dbReference type="STRING" id="131310.A0A0N4ZSX7"/>
<evidence type="ECO:0000313" key="3">
    <source>
        <dbReference type="Proteomes" id="UP000038045"/>
    </source>
</evidence>
<name>A0A0N4ZSX7_PARTI</name>
<dbReference type="WBParaSite" id="PTRK_0001160900.1">
    <property type="protein sequence ID" value="PTRK_0001160900.1"/>
    <property type="gene ID" value="PTRK_0001160900"/>
</dbReference>